<proteinExistence type="predicted"/>
<accession>A0A8B0LP53</accession>
<name>A0A8B0LP53_9VIRU</name>
<protein>
    <submittedName>
        <fullName evidence="1">Uncharacterized protein</fullName>
    </submittedName>
</protein>
<dbReference type="EMBL" id="MW522970">
    <property type="protein sequence ID" value="QTW05500.1"/>
    <property type="molecule type" value="Genomic_DNA"/>
</dbReference>
<evidence type="ECO:0000313" key="1">
    <source>
        <dbReference type="EMBL" id="QTW05500.1"/>
    </source>
</evidence>
<sequence length="110" mass="12507">MTILYKTFSIVLTADNQKHNATSVLTCPKGKKIHFSFLGIAPYITENCHIQVFKDQEQLTGEGIYHAIIDDYTHRLDFDVDLNEGEAITIKGWSMTAYTVEGVYAYEELI</sequence>
<organism evidence="1">
    <name type="scientific">uncultured archaeal virus</name>
    <dbReference type="NCBI Taxonomy" id="1960247"/>
    <lineage>
        <taxon>Viruses</taxon>
        <taxon>environmental samples</taxon>
    </lineage>
</organism>
<reference evidence="1" key="1">
    <citation type="submission" date="2021-01" db="EMBL/GenBank/DDBJ databases">
        <title>Lytic archaeal viruses infect abundant primary producers in Earth s crust.</title>
        <authorList>
            <person name="Rahlff J."/>
            <person name="Turzynski V."/>
            <person name="Esser S.P."/>
            <person name="Monsees I."/>
            <person name="Bornemann T.L.V."/>
            <person name="Figueroa-Gonzalez P.A."/>
            <person name="Schulz F."/>
            <person name="Woyke T."/>
            <person name="Klingl A."/>
            <person name="Moraru C."/>
            <person name="Probst A.J."/>
        </authorList>
    </citation>
    <scope>NUCLEOTIDE SEQUENCE</scope>
</reference>